<dbReference type="GO" id="GO:0016301">
    <property type="term" value="F:kinase activity"/>
    <property type="evidence" value="ECO:0007669"/>
    <property type="project" value="UniProtKB-KW"/>
</dbReference>
<keyword evidence="5" id="KW-0808">Transferase</keyword>
<dbReference type="RefSeq" id="WP_074911337.1">
    <property type="nucleotide sequence ID" value="NZ_FOVK01000002.1"/>
</dbReference>
<dbReference type="Gene3D" id="3.40.35.10">
    <property type="entry name" value="Phosphotransferase system, sorbose subfamily IIB component"/>
    <property type="match status" value="1"/>
</dbReference>
<dbReference type="AlphaFoldDB" id="A0A1I5A1M9"/>
<evidence type="ECO:0000256" key="4">
    <source>
        <dbReference type="ARBA" id="ARBA00022597"/>
    </source>
</evidence>
<dbReference type="SUPFAM" id="SSF52728">
    <property type="entry name" value="PTS IIb component"/>
    <property type="match status" value="1"/>
</dbReference>
<name>A0A1I5A1M9_9CLOT</name>
<dbReference type="GO" id="GO:0005737">
    <property type="term" value="C:cytoplasm"/>
    <property type="evidence" value="ECO:0007669"/>
    <property type="project" value="UniProtKB-SubCell"/>
</dbReference>
<organism evidence="9 10">
    <name type="scientific">Proteiniclasticum ruminis</name>
    <dbReference type="NCBI Taxonomy" id="398199"/>
    <lineage>
        <taxon>Bacteria</taxon>
        <taxon>Bacillati</taxon>
        <taxon>Bacillota</taxon>
        <taxon>Clostridia</taxon>
        <taxon>Eubacteriales</taxon>
        <taxon>Clostridiaceae</taxon>
        <taxon>Proteiniclasticum</taxon>
    </lineage>
</organism>
<proteinExistence type="predicted"/>
<evidence type="ECO:0000259" key="8">
    <source>
        <dbReference type="PROSITE" id="PS51101"/>
    </source>
</evidence>
<dbReference type="GO" id="GO:0009401">
    <property type="term" value="P:phosphoenolpyruvate-dependent sugar phosphotransferase system"/>
    <property type="evidence" value="ECO:0007669"/>
    <property type="project" value="UniProtKB-KW"/>
</dbReference>
<evidence type="ECO:0000256" key="2">
    <source>
        <dbReference type="ARBA" id="ARBA00022448"/>
    </source>
</evidence>
<keyword evidence="3" id="KW-0963">Cytoplasm</keyword>
<keyword evidence="10" id="KW-1185">Reference proteome</keyword>
<comment type="subcellular location">
    <subcellularLocation>
        <location evidence="1">Cytoplasm</location>
    </subcellularLocation>
</comment>
<evidence type="ECO:0000256" key="5">
    <source>
        <dbReference type="ARBA" id="ARBA00022679"/>
    </source>
</evidence>
<dbReference type="InterPro" id="IPR004720">
    <property type="entry name" value="PTS_IIB_sorbose-sp"/>
</dbReference>
<dbReference type="Proteomes" id="UP000181899">
    <property type="component" value="Unassembled WGS sequence"/>
</dbReference>
<dbReference type="OrthoDB" id="9788818at2"/>
<gene>
    <name evidence="9" type="ORF">SAMN04488695_102278</name>
</gene>
<accession>A0A1I5A1M9</accession>
<evidence type="ECO:0000256" key="3">
    <source>
        <dbReference type="ARBA" id="ARBA00022490"/>
    </source>
</evidence>
<dbReference type="EMBL" id="FOVK01000002">
    <property type="protein sequence ID" value="SFN56425.1"/>
    <property type="molecule type" value="Genomic_DNA"/>
</dbReference>
<feature type="domain" description="PTS EIIB type-4" evidence="8">
    <location>
        <begin position="1"/>
        <end position="156"/>
    </location>
</feature>
<dbReference type="InterPro" id="IPR036667">
    <property type="entry name" value="PTS_IIB_sorbose-sp_sf"/>
</dbReference>
<evidence type="ECO:0000256" key="1">
    <source>
        <dbReference type="ARBA" id="ARBA00004496"/>
    </source>
</evidence>
<keyword evidence="6" id="KW-0598">Phosphotransferase system</keyword>
<sequence length="156" mass="17575">MIKLSRVDHRLIHGQVAFSWSKFLGIDLILIPSDSIVHDDLRISMLRIAKPDNMKLIIKNIAESVEAINTGKTDKYKMMILFESVEDAYNLISQCPSIKELNLGGMKNSSERRQISKAVHLSDTDIKNITELVENGVDVTVQLVPDDDKVQIMSLL</sequence>
<dbReference type="PROSITE" id="PS51101">
    <property type="entry name" value="PTS_EIIB_TYPE_4"/>
    <property type="match status" value="1"/>
</dbReference>
<evidence type="ECO:0000313" key="9">
    <source>
        <dbReference type="EMBL" id="SFN56425.1"/>
    </source>
</evidence>
<protein>
    <submittedName>
        <fullName evidence="9">PTS system, mannose-specific IIB component</fullName>
    </submittedName>
</protein>
<keyword evidence="2" id="KW-0813">Transport</keyword>
<evidence type="ECO:0000256" key="7">
    <source>
        <dbReference type="ARBA" id="ARBA00022777"/>
    </source>
</evidence>
<evidence type="ECO:0000313" key="10">
    <source>
        <dbReference type="Proteomes" id="UP000181899"/>
    </source>
</evidence>
<reference evidence="9 10" key="1">
    <citation type="submission" date="2016-10" db="EMBL/GenBank/DDBJ databases">
        <authorList>
            <person name="de Groot N.N."/>
        </authorList>
    </citation>
    <scope>NUCLEOTIDE SEQUENCE [LARGE SCALE GENOMIC DNA]</scope>
    <source>
        <strain evidence="9 10">ML2</strain>
    </source>
</reference>
<keyword evidence="7" id="KW-0418">Kinase</keyword>
<dbReference type="Pfam" id="PF03830">
    <property type="entry name" value="PTSIIB_sorb"/>
    <property type="match status" value="1"/>
</dbReference>
<dbReference type="GO" id="GO:0008982">
    <property type="term" value="F:protein-N(PI)-phosphohistidine-sugar phosphotransferase activity"/>
    <property type="evidence" value="ECO:0007669"/>
    <property type="project" value="InterPro"/>
</dbReference>
<evidence type="ECO:0000256" key="6">
    <source>
        <dbReference type="ARBA" id="ARBA00022683"/>
    </source>
</evidence>
<keyword evidence="4" id="KW-0762">Sugar transport</keyword>